<protein>
    <submittedName>
        <fullName evidence="1">Uncharacterized protein</fullName>
    </submittedName>
</protein>
<comment type="caution">
    <text evidence="1">The sequence shown here is derived from an EMBL/GenBank/DDBJ whole genome shotgun (WGS) entry which is preliminary data.</text>
</comment>
<dbReference type="OrthoDB" id="8892477at2759"/>
<accession>A0A9Q3DHI3</accession>
<name>A0A9Q3DHI3_9BASI</name>
<dbReference type="Proteomes" id="UP000765509">
    <property type="component" value="Unassembled WGS sequence"/>
</dbReference>
<sequence length="177" mass="20553">MLEKSSNLRLLHETLQKDLVVVHPTASSFKIMLDKARHHVNRFMQDSLKYVRERWDKVHVPPDYKVGDLVLVSNLKFNKIKGPNLSKDSFVGPFMITALHGPNAVQLELTGELMKKHPDFPVSLIKPYSSIDKNLSCLRNKQPLEISTLEQGEERKIMKFLKERRTRKKIKRIPCKV</sequence>
<evidence type="ECO:0000313" key="1">
    <source>
        <dbReference type="EMBL" id="MBW0500571.1"/>
    </source>
</evidence>
<gene>
    <name evidence="1" type="ORF">O181_040286</name>
</gene>
<keyword evidence="2" id="KW-1185">Reference proteome</keyword>
<dbReference type="AlphaFoldDB" id="A0A9Q3DHI3"/>
<evidence type="ECO:0000313" key="2">
    <source>
        <dbReference type="Proteomes" id="UP000765509"/>
    </source>
</evidence>
<dbReference type="EMBL" id="AVOT02015881">
    <property type="protein sequence ID" value="MBW0500571.1"/>
    <property type="molecule type" value="Genomic_DNA"/>
</dbReference>
<reference evidence="1" key="1">
    <citation type="submission" date="2021-03" db="EMBL/GenBank/DDBJ databases">
        <title>Draft genome sequence of rust myrtle Austropuccinia psidii MF-1, a brazilian biotype.</title>
        <authorList>
            <person name="Quecine M.C."/>
            <person name="Pachon D.M.R."/>
            <person name="Bonatelli M.L."/>
            <person name="Correr F.H."/>
            <person name="Franceschini L.M."/>
            <person name="Leite T.F."/>
            <person name="Margarido G.R.A."/>
            <person name="Almeida C.A."/>
            <person name="Ferrarezi J.A."/>
            <person name="Labate C.A."/>
        </authorList>
    </citation>
    <scope>NUCLEOTIDE SEQUENCE</scope>
    <source>
        <strain evidence="1">MF-1</strain>
    </source>
</reference>
<proteinExistence type="predicted"/>
<organism evidence="1 2">
    <name type="scientific">Austropuccinia psidii MF-1</name>
    <dbReference type="NCBI Taxonomy" id="1389203"/>
    <lineage>
        <taxon>Eukaryota</taxon>
        <taxon>Fungi</taxon>
        <taxon>Dikarya</taxon>
        <taxon>Basidiomycota</taxon>
        <taxon>Pucciniomycotina</taxon>
        <taxon>Pucciniomycetes</taxon>
        <taxon>Pucciniales</taxon>
        <taxon>Sphaerophragmiaceae</taxon>
        <taxon>Austropuccinia</taxon>
    </lineage>
</organism>